<organism evidence="2 3">
    <name type="scientific">Microbacterium yannicii</name>
    <dbReference type="NCBI Taxonomy" id="671622"/>
    <lineage>
        <taxon>Bacteria</taxon>
        <taxon>Bacillati</taxon>
        <taxon>Actinomycetota</taxon>
        <taxon>Actinomycetes</taxon>
        <taxon>Micrococcales</taxon>
        <taxon>Microbacteriaceae</taxon>
        <taxon>Microbacterium</taxon>
    </lineage>
</organism>
<protein>
    <recommendedName>
        <fullName evidence="4">DUF4321 domain-containing protein</fullName>
    </recommendedName>
</protein>
<evidence type="ECO:0008006" key="4">
    <source>
        <dbReference type="Google" id="ProtNLM"/>
    </source>
</evidence>
<reference evidence="3" key="1">
    <citation type="journal article" date="2019" name="Int. J. Syst. Evol. Microbiol.">
        <title>The Global Catalogue of Microorganisms (GCM) 10K type strain sequencing project: providing services to taxonomists for standard genome sequencing and annotation.</title>
        <authorList>
            <consortium name="The Broad Institute Genomics Platform"/>
            <consortium name="The Broad Institute Genome Sequencing Center for Infectious Disease"/>
            <person name="Wu L."/>
            <person name="Ma J."/>
        </authorList>
    </citation>
    <scope>NUCLEOTIDE SEQUENCE [LARGE SCALE GENOMIC DNA]</scope>
    <source>
        <strain evidence="3">JCM 18959</strain>
    </source>
</reference>
<keyword evidence="1" id="KW-0812">Transmembrane</keyword>
<feature type="transmembrane region" description="Helical" evidence="1">
    <location>
        <begin position="9"/>
        <end position="30"/>
    </location>
</feature>
<evidence type="ECO:0000256" key="1">
    <source>
        <dbReference type="SAM" id="Phobius"/>
    </source>
</evidence>
<evidence type="ECO:0000313" key="2">
    <source>
        <dbReference type="EMBL" id="GAA5089749.1"/>
    </source>
</evidence>
<proteinExistence type="predicted"/>
<keyword evidence="1" id="KW-1133">Transmembrane helix</keyword>
<keyword evidence="1" id="KW-0472">Membrane</keyword>
<dbReference type="Proteomes" id="UP001501407">
    <property type="component" value="Unassembled WGS sequence"/>
</dbReference>
<gene>
    <name evidence="2" type="ORF">GCM10025760_14250</name>
</gene>
<sequence length="91" mass="9536">MVQRSGKDIVAWVVAGVLLLVGVVAIVIGMTSQPFGSLGWFAYQPLADVAFAPGDVVFVSRTTIIGFAALSLGLITLAFVAGRRLARRSSD</sequence>
<accession>A0ABP9M1W5</accession>
<keyword evidence="3" id="KW-1185">Reference proteome</keyword>
<dbReference type="EMBL" id="BAABKZ010000001">
    <property type="protein sequence ID" value="GAA5089749.1"/>
    <property type="molecule type" value="Genomic_DNA"/>
</dbReference>
<name>A0ABP9M1W5_9MICO</name>
<feature type="transmembrane region" description="Helical" evidence="1">
    <location>
        <begin position="64"/>
        <end position="82"/>
    </location>
</feature>
<evidence type="ECO:0000313" key="3">
    <source>
        <dbReference type="Proteomes" id="UP001501407"/>
    </source>
</evidence>
<comment type="caution">
    <text evidence="2">The sequence shown here is derived from an EMBL/GenBank/DDBJ whole genome shotgun (WGS) entry which is preliminary data.</text>
</comment>
<dbReference type="RefSeq" id="WP_194413210.1">
    <property type="nucleotide sequence ID" value="NZ_BAABKZ010000001.1"/>
</dbReference>